<name>A0ABQ6FMC4_9CHLR</name>
<dbReference type="NCBIfam" id="NF011984">
    <property type="entry name" value="PRK15446.1-5"/>
    <property type="match status" value="1"/>
</dbReference>
<dbReference type="InterPro" id="IPR006680">
    <property type="entry name" value="Amidohydro-rel"/>
</dbReference>
<dbReference type="InterPro" id="IPR011059">
    <property type="entry name" value="Metal-dep_hydrolase_composite"/>
</dbReference>
<dbReference type="SUPFAM" id="SSF51556">
    <property type="entry name" value="Metallo-dependent hydrolases"/>
    <property type="match status" value="1"/>
</dbReference>
<comment type="caution">
    <text evidence="2">The sequence shown here is derived from an EMBL/GenBank/DDBJ whole genome shotgun (WGS) entry which is preliminary data.</text>
</comment>
<evidence type="ECO:0000313" key="3">
    <source>
        <dbReference type="Proteomes" id="UP001344906"/>
    </source>
</evidence>
<protein>
    <submittedName>
        <fullName evidence="2">Amidohydrolase</fullName>
    </submittedName>
</protein>
<dbReference type="Gene3D" id="3.20.20.140">
    <property type="entry name" value="Metal-dependent hydrolases"/>
    <property type="match status" value="1"/>
</dbReference>
<dbReference type="PIRSF" id="PIRSF038971">
    <property type="entry name" value="PhnM"/>
    <property type="match status" value="1"/>
</dbReference>
<reference evidence="2 3" key="1">
    <citation type="submission" date="2023-02" db="EMBL/GenBank/DDBJ databases">
        <title>Dictyobacter halimunensis sp. nov., a new member of the class Ktedonobacteria from forest soil in a geothermal area.</title>
        <authorList>
            <person name="Rachmania M.K."/>
            <person name="Ningsih F."/>
            <person name="Sakai Y."/>
            <person name="Yabe S."/>
            <person name="Yokota A."/>
            <person name="Sjamsuridzal W."/>
        </authorList>
    </citation>
    <scope>NUCLEOTIDE SEQUENCE [LARGE SCALE GENOMIC DNA]</scope>
    <source>
        <strain evidence="2 3">S3.2.2.5</strain>
    </source>
</reference>
<proteinExistence type="predicted"/>
<accession>A0ABQ6FMC4</accession>
<dbReference type="RefSeq" id="WP_338247305.1">
    <property type="nucleotide sequence ID" value="NZ_BSRI01000001.1"/>
</dbReference>
<dbReference type="InterPro" id="IPR012696">
    <property type="entry name" value="PhnM"/>
</dbReference>
<dbReference type="SUPFAM" id="SSF51338">
    <property type="entry name" value="Composite domain of metallo-dependent hydrolases"/>
    <property type="match status" value="1"/>
</dbReference>
<dbReference type="Pfam" id="PF01979">
    <property type="entry name" value="Amidohydro_1"/>
    <property type="match status" value="1"/>
</dbReference>
<dbReference type="Gene3D" id="2.30.40.10">
    <property type="entry name" value="Urease, subunit C, domain 1"/>
    <property type="match status" value="1"/>
</dbReference>
<organism evidence="2 3">
    <name type="scientific">Dictyobacter halimunensis</name>
    <dbReference type="NCBI Taxonomy" id="3026934"/>
    <lineage>
        <taxon>Bacteria</taxon>
        <taxon>Bacillati</taxon>
        <taxon>Chloroflexota</taxon>
        <taxon>Ktedonobacteria</taxon>
        <taxon>Ktedonobacterales</taxon>
        <taxon>Dictyobacteraceae</taxon>
        <taxon>Dictyobacter</taxon>
    </lineage>
</organism>
<dbReference type="InterPro" id="IPR051781">
    <property type="entry name" value="Metallo-dep_Hydrolase"/>
</dbReference>
<sequence>MQTLIQHATLVLPDRLIEDGWLLVEDEAILDYGDAATCPTGSSIHTIHAKAGFLLPGLIDLHCDGIERFVEPRPNVQFDIQLALQEADYRLAACGITCEFHAVSLNDGEFGVRTDKLVRDLSQILLAERGDYLIRHKIHARLELSSERGSSIIEEMIEQRACELVSLMDHSPGQGQYPSEKVLREYIAFTTNSSDAEIDLMLEIKRSQLIYIPERIERVTCAARKAGLAIATHDDDTASKVEQWPALGVSMSEFPTTMEAAQRAHELGLAVCMGAPNVVRGRSSGGNLSALEGIKAGIVDVLCADYHPLSMLNAVFSLAKQRILTLPEAVRLVTLHPARVVHMDQAYGSLTVGKIADMILVQPTQQGAYRVKRLFLGGEEKLVLA</sequence>
<dbReference type="Proteomes" id="UP001344906">
    <property type="component" value="Unassembled WGS sequence"/>
</dbReference>
<dbReference type="PANTHER" id="PTHR43135:SF3">
    <property type="entry name" value="ALPHA-D-RIBOSE 1-METHYLPHOSPHONATE 5-TRIPHOSPHATE DIPHOSPHATASE"/>
    <property type="match status" value="1"/>
</dbReference>
<feature type="domain" description="Amidohydrolase-related" evidence="1">
    <location>
        <begin position="213"/>
        <end position="378"/>
    </location>
</feature>
<evidence type="ECO:0000259" key="1">
    <source>
        <dbReference type="Pfam" id="PF01979"/>
    </source>
</evidence>
<dbReference type="InterPro" id="IPR032466">
    <property type="entry name" value="Metal_Hydrolase"/>
</dbReference>
<evidence type="ECO:0000313" key="2">
    <source>
        <dbReference type="EMBL" id="GLV53594.1"/>
    </source>
</evidence>
<keyword evidence="3" id="KW-1185">Reference proteome</keyword>
<dbReference type="NCBIfam" id="NF011990">
    <property type="entry name" value="PRK15446.2-6"/>
    <property type="match status" value="1"/>
</dbReference>
<dbReference type="PANTHER" id="PTHR43135">
    <property type="entry name" value="ALPHA-D-RIBOSE 1-METHYLPHOSPHONATE 5-TRIPHOSPHATE DIPHOSPHATASE"/>
    <property type="match status" value="1"/>
</dbReference>
<gene>
    <name evidence="2" type="ORF">KDH_04460</name>
</gene>
<dbReference type="EMBL" id="BSRI01000001">
    <property type="protein sequence ID" value="GLV53594.1"/>
    <property type="molecule type" value="Genomic_DNA"/>
</dbReference>
<dbReference type="NCBIfam" id="NF011987">
    <property type="entry name" value="PRK15446.2-3"/>
    <property type="match status" value="1"/>
</dbReference>